<feature type="region of interest" description="Disordered" evidence="10">
    <location>
        <begin position="95"/>
        <end position="154"/>
    </location>
</feature>
<comment type="subcellular location">
    <subcellularLocation>
        <location evidence="1">Cell inner membrane</location>
        <topology evidence="1">Single-pass membrane protein</topology>
        <orientation evidence="1">Periplasmic side</orientation>
    </subcellularLocation>
</comment>
<dbReference type="eggNOG" id="ENOG5031PY5">
    <property type="taxonomic scope" value="Bacteria"/>
</dbReference>
<evidence type="ECO:0000256" key="6">
    <source>
        <dbReference type="ARBA" id="ARBA00022692"/>
    </source>
</evidence>
<dbReference type="InterPro" id="IPR006260">
    <property type="entry name" value="TonB/TolA_C"/>
</dbReference>
<protein>
    <submittedName>
        <fullName evidence="12">TonB family protein</fullName>
    </submittedName>
</protein>
<feature type="domain" description="TonB C-terminal" evidence="11">
    <location>
        <begin position="182"/>
        <end position="241"/>
    </location>
</feature>
<dbReference type="KEGG" id="lch:Lcho_2910"/>
<proteinExistence type="inferred from homology"/>
<dbReference type="NCBIfam" id="TIGR01352">
    <property type="entry name" value="tonB_Cterm"/>
    <property type="match status" value="1"/>
</dbReference>
<keyword evidence="13" id="KW-1185">Reference proteome</keyword>
<keyword evidence="3" id="KW-0813">Transport</keyword>
<dbReference type="GO" id="GO:0055085">
    <property type="term" value="P:transmembrane transport"/>
    <property type="evidence" value="ECO:0007669"/>
    <property type="project" value="InterPro"/>
</dbReference>
<evidence type="ECO:0000256" key="5">
    <source>
        <dbReference type="ARBA" id="ARBA00022519"/>
    </source>
</evidence>
<evidence type="ECO:0000313" key="13">
    <source>
        <dbReference type="Proteomes" id="UP000001693"/>
    </source>
</evidence>
<dbReference type="Gene3D" id="3.30.1150.10">
    <property type="match status" value="1"/>
</dbReference>
<evidence type="ECO:0000259" key="11">
    <source>
        <dbReference type="Pfam" id="PF03544"/>
    </source>
</evidence>
<keyword evidence="5" id="KW-0997">Cell inner membrane</keyword>
<evidence type="ECO:0000256" key="8">
    <source>
        <dbReference type="ARBA" id="ARBA00022989"/>
    </source>
</evidence>
<keyword evidence="6" id="KW-0812">Transmembrane</keyword>
<dbReference type="HOGENOM" id="CLU_1064760_0_0_4"/>
<evidence type="ECO:0000313" key="12">
    <source>
        <dbReference type="EMBL" id="ACB35175.1"/>
    </source>
</evidence>
<reference evidence="12 13" key="1">
    <citation type="submission" date="2008-03" db="EMBL/GenBank/DDBJ databases">
        <title>Complete sequence of Leptothrix cholodnii SP-6.</title>
        <authorList>
            <consortium name="US DOE Joint Genome Institute"/>
            <person name="Copeland A."/>
            <person name="Lucas S."/>
            <person name="Lapidus A."/>
            <person name="Glavina del Rio T."/>
            <person name="Dalin E."/>
            <person name="Tice H."/>
            <person name="Bruce D."/>
            <person name="Goodwin L."/>
            <person name="Pitluck S."/>
            <person name="Chertkov O."/>
            <person name="Brettin T."/>
            <person name="Detter J.C."/>
            <person name="Han C."/>
            <person name="Kuske C.R."/>
            <person name="Schmutz J."/>
            <person name="Larimer F."/>
            <person name="Land M."/>
            <person name="Hauser L."/>
            <person name="Kyrpides N."/>
            <person name="Lykidis A."/>
            <person name="Emerson D."/>
            <person name="Richardson P."/>
        </authorList>
    </citation>
    <scope>NUCLEOTIDE SEQUENCE [LARGE SCALE GENOMIC DNA]</scope>
    <source>
        <strain evidence="13">ATCC 51168 / LMG 8142 / SP-6</strain>
    </source>
</reference>
<gene>
    <name evidence="12" type="ordered locus">Lcho_2910</name>
</gene>
<evidence type="ECO:0000256" key="2">
    <source>
        <dbReference type="ARBA" id="ARBA00006555"/>
    </source>
</evidence>
<evidence type="ECO:0000256" key="4">
    <source>
        <dbReference type="ARBA" id="ARBA00022475"/>
    </source>
</evidence>
<keyword evidence="9" id="KW-0472">Membrane</keyword>
<comment type="similarity">
    <text evidence="2">Belongs to the TonB family.</text>
</comment>
<keyword evidence="8" id="KW-1133">Transmembrane helix</keyword>
<dbReference type="Pfam" id="PF03544">
    <property type="entry name" value="TonB_C"/>
    <property type="match status" value="1"/>
</dbReference>
<dbReference type="InterPro" id="IPR037682">
    <property type="entry name" value="TonB_C"/>
</dbReference>
<dbReference type="GO" id="GO:0031992">
    <property type="term" value="F:energy transducer activity"/>
    <property type="evidence" value="ECO:0007669"/>
    <property type="project" value="TreeGrafter"/>
</dbReference>
<dbReference type="SUPFAM" id="SSF74653">
    <property type="entry name" value="TolA/TonB C-terminal domain"/>
    <property type="match status" value="1"/>
</dbReference>
<dbReference type="GO" id="GO:0098797">
    <property type="term" value="C:plasma membrane protein complex"/>
    <property type="evidence" value="ECO:0007669"/>
    <property type="project" value="TreeGrafter"/>
</dbReference>
<dbReference type="PANTHER" id="PTHR33446">
    <property type="entry name" value="PROTEIN TONB-RELATED"/>
    <property type="match status" value="1"/>
</dbReference>
<evidence type="ECO:0000256" key="10">
    <source>
        <dbReference type="SAM" id="MobiDB-lite"/>
    </source>
</evidence>
<keyword evidence="7" id="KW-0653">Protein transport</keyword>
<keyword evidence="4" id="KW-1003">Cell membrane</keyword>
<dbReference type="Proteomes" id="UP000001693">
    <property type="component" value="Chromosome"/>
</dbReference>
<dbReference type="STRING" id="395495.Lcho_2910"/>
<dbReference type="GO" id="GO:0015031">
    <property type="term" value="P:protein transport"/>
    <property type="evidence" value="ECO:0007669"/>
    <property type="project" value="UniProtKB-KW"/>
</dbReference>
<sequence length="261" mass="26459" precursor="true">MRGAATLPPRPTPGVAGRATRHPRRLLLICALLSALVHAALLVNWQDGGGRSGGASSRRAVPPSPEPAGISTVRLLDGPSAPAVAVAAVEAPAAATAPDPVPETAPIAAPDATPPALPAAPDAATEAGAIARAGRDDDGTGGNGDGDDHYLSRSQLDQPPAAQAEIALPFPDTAPLGRYRAVLTLFIDPSGQVQRVRTESDSLPPSLDDAARQAFLAARFTPGMKDGQPVRSRIRVEVLYSTELLPQRSASAGATGGGSAP</sequence>
<dbReference type="InterPro" id="IPR051045">
    <property type="entry name" value="TonB-dependent_transducer"/>
</dbReference>
<accession>B1XYD0</accession>
<feature type="compositionally biased region" description="Low complexity" evidence="10">
    <location>
        <begin position="119"/>
        <end position="132"/>
    </location>
</feature>
<dbReference type="RefSeq" id="WP_012347929.1">
    <property type="nucleotide sequence ID" value="NC_010524.1"/>
</dbReference>
<dbReference type="EMBL" id="CP001013">
    <property type="protein sequence ID" value="ACB35175.1"/>
    <property type="molecule type" value="Genomic_DNA"/>
</dbReference>
<dbReference type="AlphaFoldDB" id="B1XYD0"/>
<feature type="compositionally biased region" description="Low complexity" evidence="10">
    <location>
        <begin position="95"/>
        <end position="111"/>
    </location>
</feature>
<organism evidence="12 13">
    <name type="scientific">Leptothrix cholodnii (strain ATCC 51168 / LMG 8142 / SP-6)</name>
    <name type="common">Leptothrix discophora (strain SP-6)</name>
    <dbReference type="NCBI Taxonomy" id="395495"/>
    <lineage>
        <taxon>Bacteria</taxon>
        <taxon>Pseudomonadati</taxon>
        <taxon>Pseudomonadota</taxon>
        <taxon>Betaproteobacteria</taxon>
        <taxon>Burkholderiales</taxon>
        <taxon>Sphaerotilaceae</taxon>
        <taxon>Leptothrix</taxon>
    </lineage>
</organism>
<evidence type="ECO:0000256" key="3">
    <source>
        <dbReference type="ARBA" id="ARBA00022448"/>
    </source>
</evidence>
<dbReference type="PANTHER" id="PTHR33446:SF2">
    <property type="entry name" value="PROTEIN TONB"/>
    <property type="match status" value="1"/>
</dbReference>
<evidence type="ECO:0000256" key="9">
    <source>
        <dbReference type="ARBA" id="ARBA00023136"/>
    </source>
</evidence>
<evidence type="ECO:0000256" key="1">
    <source>
        <dbReference type="ARBA" id="ARBA00004383"/>
    </source>
</evidence>
<evidence type="ECO:0000256" key="7">
    <source>
        <dbReference type="ARBA" id="ARBA00022927"/>
    </source>
</evidence>
<name>B1XYD0_LEPCP</name>